<reference evidence="2" key="1">
    <citation type="submission" date="2021-03" db="EMBL/GenBank/DDBJ databases">
        <authorList>
            <person name="Tagirdzhanova G."/>
        </authorList>
    </citation>
    <scope>NUCLEOTIDE SEQUENCE</scope>
</reference>
<gene>
    <name evidence="2" type="ORF">IMSHALPRED_009594</name>
</gene>
<name>A0A8H3G1L9_9LECA</name>
<evidence type="ECO:0000313" key="2">
    <source>
        <dbReference type="EMBL" id="CAF9934110.1"/>
    </source>
</evidence>
<sequence length="199" mass="21590">MRNTASAPLAVHTRSFKFSFLSISLTKTNRFAYALRSVTFHAFIPQAHSIPEPRSAPIPTQSVSIVFVANGIRASPLSTGCVGARRAQYPTQWTVNPREVTLSQHVSGAWKAILLATADYRATAAGITQRIAFTQYEVGQLVSDAVGTFPNATARRLANAADNEPCSACILRKSNPESPLASQRKVGRSKVHPGRDRGW</sequence>
<accession>A0A8H3G1L9</accession>
<feature type="region of interest" description="Disordered" evidence="1">
    <location>
        <begin position="179"/>
        <end position="199"/>
    </location>
</feature>
<dbReference type="EMBL" id="CAJPDT010000074">
    <property type="protein sequence ID" value="CAF9934110.1"/>
    <property type="molecule type" value="Genomic_DNA"/>
</dbReference>
<protein>
    <submittedName>
        <fullName evidence="2">Uncharacterized protein</fullName>
    </submittedName>
</protein>
<dbReference type="AlphaFoldDB" id="A0A8H3G1L9"/>
<organism evidence="2 3">
    <name type="scientific">Imshaugia aleurites</name>
    <dbReference type="NCBI Taxonomy" id="172621"/>
    <lineage>
        <taxon>Eukaryota</taxon>
        <taxon>Fungi</taxon>
        <taxon>Dikarya</taxon>
        <taxon>Ascomycota</taxon>
        <taxon>Pezizomycotina</taxon>
        <taxon>Lecanoromycetes</taxon>
        <taxon>OSLEUM clade</taxon>
        <taxon>Lecanoromycetidae</taxon>
        <taxon>Lecanorales</taxon>
        <taxon>Lecanorineae</taxon>
        <taxon>Parmeliaceae</taxon>
        <taxon>Imshaugia</taxon>
    </lineage>
</organism>
<comment type="caution">
    <text evidence="2">The sequence shown here is derived from an EMBL/GenBank/DDBJ whole genome shotgun (WGS) entry which is preliminary data.</text>
</comment>
<dbReference type="Proteomes" id="UP000664534">
    <property type="component" value="Unassembled WGS sequence"/>
</dbReference>
<proteinExistence type="predicted"/>
<keyword evidence="3" id="KW-1185">Reference proteome</keyword>
<evidence type="ECO:0000256" key="1">
    <source>
        <dbReference type="SAM" id="MobiDB-lite"/>
    </source>
</evidence>
<evidence type="ECO:0000313" key="3">
    <source>
        <dbReference type="Proteomes" id="UP000664534"/>
    </source>
</evidence>